<sequence length="96" mass="10560">MEKQVAQMKREIGKINRLLAERAEDAAEEAEGWLIGASDRASRATQALRNQAQSVSETVRTNPGTMSSAMLFGGMIGFLIGCLVSQTNSDSQRHWY</sequence>
<evidence type="ECO:0008006" key="4">
    <source>
        <dbReference type="Google" id="ProtNLM"/>
    </source>
</evidence>
<reference evidence="2 3" key="1">
    <citation type="submission" date="2020-09" db="EMBL/GenBank/DDBJ databases">
        <title>Draft Genome Sequence of Aminobacter carboxidus type strain DSM 1086, a soil Gram-negative carboxydobacterium.</title>
        <authorList>
            <person name="Turrini P."/>
            <person name="Tescari M."/>
            <person name="Artuso I."/>
            <person name="Lugli G.A."/>
            <person name="Frangipani E."/>
            <person name="Ventura M."/>
            <person name="Visca P."/>
        </authorList>
    </citation>
    <scope>NUCLEOTIDE SEQUENCE [LARGE SCALE GENOMIC DNA]</scope>
    <source>
        <strain evidence="2 3">DSM 1086</strain>
    </source>
</reference>
<keyword evidence="1" id="KW-0812">Transmembrane</keyword>
<organism evidence="2 3">
    <name type="scientific">Aminobacter carboxidus</name>
    <dbReference type="NCBI Taxonomy" id="376165"/>
    <lineage>
        <taxon>Bacteria</taxon>
        <taxon>Pseudomonadati</taxon>
        <taxon>Pseudomonadota</taxon>
        <taxon>Alphaproteobacteria</taxon>
        <taxon>Hyphomicrobiales</taxon>
        <taxon>Phyllobacteriaceae</taxon>
        <taxon>Aminobacter</taxon>
    </lineage>
</organism>
<dbReference type="Proteomes" id="UP000598227">
    <property type="component" value="Unassembled WGS sequence"/>
</dbReference>
<dbReference type="RefSeq" id="WP_192567219.1">
    <property type="nucleotide sequence ID" value="NZ_JACZEP010000005.1"/>
</dbReference>
<name>A0ABR9GQI7_9HYPH</name>
<feature type="transmembrane region" description="Helical" evidence="1">
    <location>
        <begin position="69"/>
        <end position="87"/>
    </location>
</feature>
<evidence type="ECO:0000256" key="1">
    <source>
        <dbReference type="SAM" id="Phobius"/>
    </source>
</evidence>
<evidence type="ECO:0000313" key="2">
    <source>
        <dbReference type="EMBL" id="MBE1205911.1"/>
    </source>
</evidence>
<dbReference type="EMBL" id="JACZEP010000005">
    <property type="protein sequence ID" value="MBE1205911.1"/>
    <property type="molecule type" value="Genomic_DNA"/>
</dbReference>
<keyword evidence="1" id="KW-0472">Membrane</keyword>
<protein>
    <recommendedName>
        <fullName evidence="4">DUF883 domain-containing protein</fullName>
    </recommendedName>
</protein>
<keyword evidence="1" id="KW-1133">Transmembrane helix</keyword>
<comment type="caution">
    <text evidence="2">The sequence shown here is derived from an EMBL/GenBank/DDBJ whole genome shotgun (WGS) entry which is preliminary data.</text>
</comment>
<proteinExistence type="predicted"/>
<gene>
    <name evidence="2" type="ORF">IHE39_16570</name>
</gene>
<evidence type="ECO:0000313" key="3">
    <source>
        <dbReference type="Proteomes" id="UP000598227"/>
    </source>
</evidence>
<keyword evidence="3" id="KW-1185">Reference proteome</keyword>
<accession>A0ABR9GQI7</accession>